<dbReference type="Proteomes" id="UP001595685">
    <property type="component" value="Unassembled WGS sequence"/>
</dbReference>
<gene>
    <name evidence="1" type="ORF">ACFOLH_02460</name>
</gene>
<sequence length="1016" mass="109277">MSAATARVLSLFQVDDREVEAVMRGDYRRWNAAVADVLYPELTETSPAYLDIESDALGKMAADVGCPPERAREALVEAVREAAIPDGRCDLRGLARELARWRRDDRLGPPPVLGFLAVTVMAAEEMGRSDGDLPSHAYYARLARIFGLPDADEGLKTHYRSYAEEFWSAVNGWLERLDGRRGLPTAYALSHRYVSLPISQALVNRGDRARLPLVFDDLGLAAGMQLSTSDIERHLEQYLASSHPSLSAAFRRLWARPASKERLASLVSVELAHWDGTLPGTSEIRAQGRRAVLVVDVRRHFRGTSVDIGMAMRTASDFDGKATALAEDASWVPVTLVPATAGLWRTMSGAGIDVASLLDSIVRLRADGEVEFIHRPRSIVPLVYDELQASFVEQERAQLAADSVLLVRTEGGSRVLDRVRRVLDSCARPGWDVVEGTGVPSGWVLVEGVQLFATPADGAPQELVPMSSTQLTLAGGVRIPSRVRKWVVSAPPEARAVAEDAGELHVVLRERDSQAEVHRWAGEGGVLVAPLGEAGLEQGDFDLELYTARKSAPVQRVSVRLRSADEPDASFEDVATLVYSTGSTAAGALSATPFDEESDTVYVDGSVAAGAIDLGLEPLVAPRGAPWTARESAVLARPVVRLGSVDPTSCVVTGAHRFELPPFHGGRAQRYVEGECSSCGLVKRWPGWLRRGQAHQAPARLAEGVSVADLPPASIDRVYDWPAALGALGHLGGGGIRQLEAVATQLEGTPLFVGQFIRAIEALGHVDIQRDSRLVPVSWAVAATAVAEDSTGRWHLTGYWPDILVHEVGVAAAATGGLLIFLERGEDPGGWVLTGLSEKALRQVLPEDVSVVPDAGTAVANTLPPLSQVAAALDKIPMPGYDEAFRFDVPAASWVLVHDTSGPGAYRLRRGYETVDVFRDEADARAGTASRVDVYLAKHLAANLEGTVLFAHLREAEQLVLPRGCHLPGLYGRSVALASGALGVESRLSSGNRRYCHRYADVPAGLADRLATVMSN</sequence>
<name>A0ABV7WBM1_9MICO</name>
<protein>
    <submittedName>
        <fullName evidence="1">Uncharacterized protein</fullName>
    </submittedName>
</protein>
<accession>A0ABV7WBM1</accession>
<comment type="caution">
    <text evidence="1">The sequence shown here is derived from an EMBL/GenBank/DDBJ whole genome shotgun (WGS) entry which is preliminary data.</text>
</comment>
<keyword evidence="2" id="KW-1185">Reference proteome</keyword>
<dbReference type="EMBL" id="JBHRWW010000001">
    <property type="protein sequence ID" value="MFC3687200.1"/>
    <property type="molecule type" value="Genomic_DNA"/>
</dbReference>
<proteinExistence type="predicted"/>
<evidence type="ECO:0000313" key="2">
    <source>
        <dbReference type="Proteomes" id="UP001595685"/>
    </source>
</evidence>
<reference evidence="2" key="1">
    <citation type="journal article" date="2019" name="Int. J. Syst. Evol. Microbiol.">
        <title>The Global Catalogue of Microorganisms (GCM) 10K type strain sequencing project: providing services to taxonomists for standard genome sequencing and annotation.</title>
        <authorList>
            <consortium name="The Broad Institute Genomics Platform"/>
            <consortium name="The Broad Institute Genome Sequencing Center for Infectious Disease"/>
            <person name="Wu L."/>
            <person name="Ma J."/>
        </authorList>
    </citation>
    <scope>NUCLEOTIDE SEQUENCE [LARGE SCALE GENOMIC DNA]</scope>
    <source>
        <strain evidence="2">NCAIM B.02333</strain>
    </source>
</reference>
<dbReference type="RefSeq" id="WP_340289462.1">
    <property type="nucleotide sequence ID" value="NZ_JBBEOI010000008.1"/>
</dbReference>
<organism evidence="1 2">
    <name type="scientific">Aquipuribacter hungaricus</name>
    <dbReference type="NCBI Taxonomy" id="545624"/>
    <lineage>
        <taxon>Bacteria</taxon>
        <taxon>Bacillati</taxon>
        <taxon>Actinomycetota</taxon>
        <taxon>Actinomycetes</taxon>
        <taxon>Micrococcales</taxon>
        <taxon>Intrasporangiaceae</taxon>
        <taxon>Aquipuribacter</taxon>
    </lineage>
</organism>
<evidence type="ECO:0000313" key="1">
    <source>
        <dbReference type="EMBL" id="MFC3687200.1"/>
    </source>
</evidence>